<dbReference type="SUPFAM" id="SSF51717">
    <property type="entry name" value="Dihydropteroate synthetase-like"/>
    <property type="match status" value="1"/>
</dbReference>
<proteinExistence type="predicted"/>
<evidence type="ECO:0000256" key="7">
    <source>
        <dbReference type="ARBA" id="ARBA00022842"/>
    </source>
</evidence>
<dbReference type="Pfam" id="PF00809">
    <property type="entry name" value="Pterin_bind"/>
    <property type="match status" value="1"/>
</dbReference>
<dbReference type="CDD" id="cd00739">
    <property type="entry name" value="DHPS"/>
    <property type="match status" value="1"/>
</dbReference>
<dbReference type="PROSITE" id="PS50972">
    <property type="entry name" value="PTERIN_BINDING"/>
    <property type="match status" value="1"/>
</dbReference>
<dbReference type="InterPro" id="IPR011005">
    <property type="entry name" value="Dihydropteroate_synth-like_sf"/>
</dbReference>
<dbReference type="PANTHER" id="PTHR20941:SF1">
    <property type="entry name" value="FOLIC ACID SYNTHESIS PROTEIN FOL1"/>
    <property type="match status" value="1"/>
</dbReference>
<comment type="cofactor">
    <cofactor evidence="2">
        <name>Mg(2+)</name>
        <dbReference type="ChEBI" id="CHEBI:18420"/>
    </cofactor>
</comment>
<evidence type="ECO:0000259" key="9">
    <source>
        <dbReference type="PROSITE" id="PS50972"/>
    </source>
</evidence>
<dbReference type="NCBIfam" id="TIGR01496">
    <property type="entry name" value="DHPS"/>
    <property type="match status" value="1"/>
</dbReference>
<evidence type="ECO:0000256" key="5">
    <source>
        <dbReference type="ARBA" id="ARBA00022679"/>
    </source>
</evidence>
<keyword evidence="6" id="KW-0479">Metal-binding</keyword>
<comment type="pathway">
    <text evidence="3">Cofactor biosynthesis; tetrahydrofolate biosynthesis; 7,8-dihydrofolate from 2-amino-4-hydroxy-6-hydroxymethyl-7,8-dihydropteridine diphosphate and 4-aminobenzoate: step 1/2.</text>
</comment>
<dbReference type="RefSeq" id="WP_135956975.1">
    <property type="nucleotide sequence ID" value="NZ_CAOWXJ010000009.1"/>
</dbReference>
<dbReference type="GO" id="GO:0004156">
    <property type="term" value="F:dihydropteroate synthase activity"/>
    <property type="evidence" value="ECO:0007669"/>
    <property type="project" value="UniProtKB-EC"/>
</dbReference>
<evidence type="ECO:0000313" key="11">
    <source>
        <dbReference type="Proteomes" id="UP000306630"/>
    </source>
</evidence>
<keyword evidence="5 10" id="KW-0808">Transferase</keyword>
<sequence>MHPFSLKLRGRVVEFDHPQIMGIVNVTPDSFYAGSRTGDSVSVARRVEKMIDDGADWIDIGAYSSRPGALEVTAEEEIRRLRLGMEALRKVDSDIFVSVDTFRAEVADIAVKELGADMINDISGGTLDSDMFAVVAETGVPYVLMHMRGTPSSMQAMTDYTDVTADVLADLQVKLSRLRAMGVADVVVDPGFGFAKTLEQNYTLMRDLGMFGLLDCPVLVGVSRKSMIYRLAGKTPDESLFGTVALNALALERGAAFLRVHDVAAAYDTRAVVEAALNNSFSQL</sequence>
<name>A0A4V3RUI0_9BACT</name>
<dbReference type="Gene3D" id="3.20.20.20">
    <property type="entry name" value="Dihydropteroate synthase-like"/>
    <property type="match status" value="1"/>
</dbReference>
<dbReference type="GO" id="GO:0046654">
    <property type="term" value="P:tetrahydrofolate biosynthetic process"/>
    <property type="evidence" value="ECO:0007669"/>
    <property type="project" value="TreeGrafter"/>
</dbReference>
<protein>
    <recommendedName>
        <fullName evidence="4">dihydropteroate synthase</fullName>
        <ecNumber evidence="4">2.5.1.15</ecNumber>
    </recommendedName>
</protein>
<keyword evidence="8" id="KW-0289">Folate biosynthesis</keyword>
<accession>A0A4V3RUI0</accession>
<evidence type="ECO:0000256" key="6">
    <source>
        <dbReference type="ARBA" id="ARBA00022723"/>
    </source>
</evidence>
<dbReference type="PANTHER" id="PTHR20941">
    <property type="entry name" value="FOLATE SYNTHESIS PROTEINS"/>
    <property type="match status" value="1"/>
</dbReference>
<dbReference type="AlphaFoldDB" id="A0A4V3RUI0"/>
<dbReference type="EC" id="2.5.1.15" evidence="4"/>
<dbReference type="GO" id="GO:0046872">
    <property type="term" value="F:metal ion binding"/>
    <property type="evidence" value="ECO:0007669"/>
    <property type="project" value="UniProtKB-KW"/>
</dbReference>
<dbReference type="InterPro" id="IPR006390">
    <property type="entry name" value="DHP_synth_dom"/>
</dbReference>
<dbReference type="Proteomes" id="UP000306630">
    <property type="component" value="Unassembled WGS sequence"/>
</dbReference>
<comment type="caution">
    <text evidence="10">The sequence shown here is derived from an EMBL/GenBank/DDBJ whole genome shotgun (WGS) entry which is preliminary data.</text>
</comment>
<dbReference type="GO" id="GO:0046656">
    <property type="term" value="P:folic acid biosynthetic process"/>
    <property type="evidence" value="ECO:0007669"/>
    <property type="project" value="UniProtKB-KW"/>
</dbReference>
<feature type="domain" description="Pterin-binding" evidence="9">
    <location>
        <begin position="18"/>
        <end position="274"/>
    </location>
</feature>
<keyword evidence="7" id="KW-0460">Magnesium</keyword>
<evidence type="ECO:0000256" key="8">
    <source>
        <dbReference type="ARBA" id="ARBA00022909"/>
    </source>
</evidence>
<gene>
    <name evidence="10" type="primary">folP</name>
    <name evidence="10" type="ORF">E5333_05005</name>
</gene>
<evidence type="ECO:0000256" key="4">
    <source>
        <dbReference type="ARBA" id="ARBA00012458"/>
    </source>
</evidence>
<organism evidence="10 11">
    <name type="scientific">Muribaculum intestinale</name>
    <dbReference type="NCBI Taxonomy" id="1796646"/>
    <lineage>
        <taxon>Bacteria</taxon>
        <taxon>Pseudomonadati</taxon>
        <taxon>Bacteroidota</taxon>
        <taxon>Bacteroidia</taxon>
        <taxon>Bacteroidales</taxon>
        <taxon>Muribaculaceae</taxon>
        <taxon>Muribaculum</taxon>
    </lineage>
</organism>
<reference evidence="10 11" key="1">
    <citation type="submission" date="2019-04" db="EMBL/GenBank/DDBJ databases">
        <title>Microbes associate with the intestines of laboratory mice.</title>
        <authorList>
            <person name="Navarre W."/>
            <person name="Wong E."/>
            <person name="Huang K."/>
            <person name="Tropini C."/>
            <person name="Ng K."/>
            <person name="Yu B."/>
        </authorList>
    </citation>
    <scope>NUCLEOTIDE SEQUENCE [LARGE SCALE GENOMIC DNA]</scope>
    <source>
        <strain evidence="10 11">NM06_A21</strain>
    </source>
</reference>
<dbReference type="GO" id="GO:0005829">
    <property type="term" value="C:cytosol"/>
    <property type="evidence" value="ECO:0007669"/>
    <property type="project" value="TreeGrafter"/>
</dbReference>
<dbReference type="InterPro" id="IPR045031">
    <property type="entry name" value="DHP_synth-like"/>
</dbReference>
<evidence type="ECO:0000256" key="3">
    <source>
        <dbReference type="ARBA" id="ARBA00004763"/>
    </source>
</evidence>
<evidence type="ECO:0000256" key="2">
    <source>
        <dbReference type="ARBA" id="ARBA00001946"/>
    </source>
</evidence>
<evidence type="ECO:0000313" key="10">
    <source>
        <dbReference type="EMBL" id="TGY74989.1"/>
    </source>
</evidence>
<dbReference type="EMBL" id="SRYD01000015">
    <property type="protein sequence ID" value="TGY74989.1"/>
    <property type="molecule type" value="Genomic_DNA"/>
</dbReference>
<evidence type="ECO:0000256" key="1">
    <source>
        <dbReference type="ARBA" id="ARBA00000012"/>
    </source>
</evidence>
<dbReference type="InterPro" id="IPR000489">
    <property type="entry name" value="Pterin-binding_dom"/>
</dbReference>
<comment type="catalytic activity">
    <reaction evidence="1">
        <text>(7,8-dihydropterin-6-yl)methyl diphosphate + 4-aminobenzoate = 7,8-dihydropteroate + diphosphate</text>
        <dbReference type="Rhea" id="RHEA:19949"/>
        <dbReference type="ChEBI" id="CHEBI:17836"/>
        <dbReference type="ChEBI" id="CHEBI:17839"/>
        <dbReference type="ChEBI" id="CHEBI:33019"/>
        <dbReference type="ChEBI" id="CHEBI:72950"/>
        <dbReference type="EC" id="2.5.1.15"/>
    </reaction>
</comment>